<feature type="compositionally biased region" description="Basic and acidic residues" evidence="1">
    <location>
        <begin position="315"/>
        <end position="334"/>
    </location>
</feature>
<dbReference type="OrthoDB" id="2130750at2759"/>
<dbReference type="SMART" id="SM01052">
    <property type="entry name" value="CAP_GLY"/>
    <property type="match status" value="1"/>
</dbReference>
<dbReference type="PROSITE" id="PS50245">
    <property type="entry name" value="CAP_GLY_2"/>
    <property type="match status" value="1"/>
</dbReference>
<feature type="compositionally biased region" description="Polar residues" evidence="1">
    <location>
        <begin position="71"/>
        <end position="84"/>
    </location>
</feature>
<evidence type="ECO:0000313" key="4">
    <source>
        <dbReference type="RefSeq" id="XP_013387258.1"/>
    </source>
</evidence>
<dbReference type="InterPro" id="IPR036859">
    <property type="entry name" value="CAP-Gly_dom_sf"/>
</dbReference>
<feature type="region of interest" description="Disordered" evidence="1">
    <location>
        <begin position="666"/>
        <end position="691"/>
    </location>
</feature>
<dbReference type="Proteomes" id="UP000085678">
    <property type="component" value="Unplaced"/>
</dbReference>
<dbReference type="InParanoid" id="A0A1S3HMF7"/>
<dbReference type="SUPFAM" id="SSF74924">
    <property type="entry name" value="Cap-Gly domain"/>
    <property type="match status" value="1"/>
</dbReference>
<feature type="compositionally biased region" description="Low complexity" evidence="1">
    <location>
        <begin position="59"/>
        <end position="70"/>
    </location>
</feature>
<proteinExistence type="predicted"/>
<feature type="compositionally biased region" description="Polar residues" evidence="1">
    <location>
        <begin position="183"/>
        <end position="202"/>
    </location>
</feature>
<dbReference type="Gene3D" id="2.30.30.190">
    <property type="entry name" value="CAP Gly-rich-like domain"/>
    <property type="match status" value="1"/>
</dbReference>
<dbReference type="PANTHER" id="PTHR18916:SF93">
    <property type="entry name" value="RESTIN HOMOLOG"/>
    <property type="match status" value="1"/>
</dbReference>
<accession>A0A1S3HMF7</accession>
<keyword evidence="3" id="KW-1185">Reference proteome</keyword>
<sequence length="904" mass="98789">MALMPTFFVIATSPSRRDRIPQQRCSWKRKARAESRIPTTDREKRKSFLPQPKTFTKVSSSSSQPSPQQQGETPSVPQNQQRESPTPPTVAESNVKPPQDNDSVISSAPTLDLKVGDYVCISGKKCGVLRYYGRTHFVDGTFCGIELNEPEGKHDGEVGGVRYFTCRPMHGIFAPRSKVSALPSETQSVTDSSSETAQPQTETEVRPSDGVESTEETPLPSRSRLIKPRSIPKGIYQGKRSHSQSPDSEQVSLRRPEVSEIAVADTESGEDTTDSEAPASTTEPGKKSKFQSRLAKPKTRLPVSGIPQKSSSPHQSRDSSQEREKSVVGKESEKTSQPNVATTQSKLPQRKLFGTKSFLNQTYSCEESSISDHSVVEVDTGRQPVTDQTFNKDSPLLSGTVSTKEQESPCLITDIKNVTVDINNSNSHRETQITTLDKTYEKLTFDTKLHSQGSESDTHVPDLSSILVAAVGSEQTTETAGGEHRKLPGELNLTYDTGSVQLASPIPDLLTPSAYMAAAGSDTEQEGPAGSDDPSGLSVLKGSRLKSGSSEGTASTLDNSLQFLKGSRLLTEESQLGILKTDELNQTNLLAGGQQPQEDGHTEGQTDTLFKAPPSAEADFTPPIFSSTPAVFRIPSAPKAPLSMTDSKESKVVVKLYSDNYNDTGTFGKQNETYEKLPTPEPGSNDNVQEGDVSVKSDAKRYEKVTGGTTYIEKDTKVTRKMDTKMTMMTDTQENDLTDGEEDTCEKLTEIQMDLVDDIDQECHDLEGQGHITEDEEAEMLSSMEKEYIAQTQRLSEEETMDEEEEEGNTLFKAPPSAEADFTPPIFSSTPAVFRIPSAPKAPLSMTDSKESKVVVKLYSDNYNDTGTFGKQNETYEKLPTPEPGSNDNVQEGDVSVKSDAKRW</sequence>
<protein>
    <submittedName>
        <fullName evidence="4">Uncharacterized protein LOC106156526</fullName>
    </submittedName>
</protein>
<feature type="region of interest" description="Disordered" evidence="1">
    <location>
        <begin position="12"/>
        <end position="107"/>
    </location>
</feature>
<feature type="region of interest" description="Disordered" evidence="1">
    <location>
        <begin position="791"/>
        <end position="829"/>
    </location>
</feature>
<feature type="compositionally biased region" description="Polar residues" evidence="1">
    <location>
        <begin position="335"/>
        <end position="347"/>
    </location>
</feature>
<feature type="compositionally biased region" description="Basic and acidic residues" evidence="1">
    <location>
        <begin position="895"/>
        <end position="904"/>
    </location>
</feature>
<name>A0A1S3HMF7_LINAN</name>
<organism evidence="3 4">
    <name type="scientific">Lingula anatina</name>
    <name type="common">Brachiopod</name>
    <name type="synonym">Lingula unguis</name>
    <dbReference type="NCBI Taxonomy" id="7574"/>
    <lineage>
        <taxon>Eukaryota</taxon>
        <taxon>Metazoa</taxon>
        <taxon>Spiralia</taxon>
        <taxon>Lophotrochozoa</taxon>
        <taxon>Brachiopoda</taxon>
        <taxon>Linguliformea</taxon>
        <taxon>Lingulata</taxon>
        <taxon>Lingulida</taxon>
        <taxon>Linguloidea</taxon>
        <taxon>Lingulidae</taxon>
        <taxon>Lingula</taxon>
    </lineage>
</organism>
<feature type="region of interest" description="Disordered" evidence="1">
    <location>
        <begin position="519"/>
        <end position="556"/>
    </location>
</feature>
<evidence type="ECO:0000256" key="1">
    <source>
        <dbReference type="SAM" id="MobiDB-lite"/>
    </source>
</evidence>
<feature type="compositionally biased region" description="Basic and acidic residues" evidence="1">
    <location>
        <begin position="32"/>
        <end position="46"/>
    </location>
</feature>
<feature type="compositionally biased region" description="Acidic residues" evidence="1">
    <location>
        <begin position="798"/>
        <end position="808"/>
    </location>
</feature>
<dbReference type="STRING" id="7574.A0A1S3HMF7"/>
<dbReference type="GeneID" id="106156526"/>
<dbReference type="PANTHER" id="PTHR18916">
    <property type="entry name" value="DYNACTIN 1-RELATED MICROTUBULE-BINDING"/>
    <property type="match status" value="1"/>
</dbReference>
<feature type="region of interest" description="Disordered" evidence="1">
    <location>
        <begin position="177"/>
        <end position="348"/>
    </location>
</feature>
<feature type="compositionally biased region" description="Basic residues" evidence="1">
    <location>
        <begin position="287"/>
        <end position="299"/>
    </location>
</feature>
<feature type="compositionally biased region" description="Polar residues" evidence="1">
    <location>
        <begin position="546"/>
        <end position="556"/>
    </location>
</feature>
<dbReference type="AlphaFoldDB" id="A0A1S3HMF7"/>
<dbReference type="InterPro" id="IPR000938">
    <property type="entry name" value="CAP-Gly_domain"/>
</dbReference>
<dbReference type="KEGG" id="lak:106156526"/>
<evidence type="ECO:0000259" key="2">
    <source>
        <dbReference type="PROSITE" id="PS50245"/>
    </source>
</evidence>
<dbReference type="RefSeq" id="XP_013387258.1">
    <property type="nucleotide sequence ID" value="XM_013531804.1"/>
</dbReference>
<feature type="compositionally biased region" description="Polar residues" evidence="1">
    <location>
        <begin position="863"/>
        <end position="873"/>
    </location>
</feature>
<gene>
    <name evidence="4" type="primary">LOC106156526</name>
</gene>
<evidence type="ECO:0000313" key="3">
    <source>
        <dbReference type="Proteomes" id="UP000085678"/>
    </source>
</evidence>
<reference evidence="4" key="1">
    <citation type="submission" date="2025-08" db="UniProtKB">
        <authorList>
            <consortium name="RefSeq"/>
        </authorList>
    </citation>
    <scope>IDENTIFICATION</scope>
    <source>
        <tissue evidence="4">Gonads</tissue>
    </source>
</reference>
<feature type="region of interest" description="Disordered" evidence="1">
    <location>
        <begin position="863"/>
        <end position="904"/>
    </location>
</feature>
<feature type="domain" description="CAP-Gly" evidence="2">
    <location>
        <begin position="133"/>
        <end position="175"/>
    </location>
</feature>
<dbReference type="Pfam" id="PF01302">
    <property type="entry name" value="CAP_GLY"/>
    <property type="match status" value="1"/>
</dbReference>